<feature type="domain" description="Phage head morphogenesis" evidence="1">
    <location>
        <begin position="161"/>
        <end position="281"/>
    </location>
</feature>
<evidence type="ECO:0000259" key="1">
    <source>
        <dbReference type="Pfam" id="PF04233"/>
    </source>
</evidence>
<dbReference type="Proteomes" id="UP000238322">
    <property type="component" value="Unassembled WGS sequence"/>
</dbReference>
<protein>
    <recommendedName>
        <fullName evidence="1">Phage head morphogenesis domain-containing protein</fullName>
    </recommendedName>
</protein>
<accession>A0A2S8G0B7</accession>
<evidence type="ECO:0000313" key="3">
    <source>
        <dbReference type="Proteomes" id="UP000238322"/>
    </source>
</evidence>
<dbReference type="Pfam" id="PF04233">
    <property type="entry name" value="Phage_Mu_F"/>
    <property type="match status" value="1"/>
</dbReference>
<organism evidence="2 3">
    <name type="scientific">Blastopirellula marina</name>
    <dbReference type="NCBI Taxonomy" id="124"/>
    <lineage>
        <taxon>Bacteria</taxon>
        <taxon>Pseudomonadati</taxon>
        <taxon>Planctomycetota</taxon>
        <taxon>Planctomycetia</taxon>
        <taxon>Pirellulales</taxon>
        <taxon>Pirellulaceae</taxon>
        <taxon>Blastopirellula</taxon>
    </lineage>
</organism>
<dbReference type="AlphaFoldDB" id="A0A2S8G0B7"/>
<sequence length="291" mass="31531">MIRTKSNRQSRTLARITASQKAARKVTKTARDFFKSQAERLANKFKANGGVLLASELMNAEDENERLQGELVSPLLATWVAGAQLALTDVAPLRRAISAAHLHREKVSTATLASIEYEIDALEIELEIPRELLLNIRAALEENLNAPYWPDIQGVVVQDLQAIIDSSVSDGLSIVKTARAIQNSMTNLSRTRAIRIARTEVSGALNGGQVAGIQQIEAESGLGMTKEWLSVHGSTTRETHSEVDGQEVPVSGEFTVGGYSCRFPGDHRLPAEERINCQCGVLSGFLSAQGG</sequence>
<dbReference type="EMBL" id="PUHY01000005">
    <property type="protein sequence ID" value="PQO37584.1"/>
    <property type="molecule type" value="Genomic_DNA"/>
</dbReference>
<comment type="caution">
    <text evidence="2">The sequence shown here is derived from an EMBL/GenBank/DDBJ whole genome shotgun (WGS) entry which is preliminary data.</text>
</comment>
<proteinExistence type="predicted"/>
<gene>
    <name evidence="2" type="ORF">C5Y83_06465</name>
</gene>
<name>A0A2S8G0B7_9BACT</name>
<reference evidence="2 3" key="1">
    <citation type="submission" date="2018-02" db="EMBL/GenBank/DDBJ databases">
        <title>Comparative genomes isolates from brazilian mangrove.</title>
        <authorList>
            <person name="Araujo J.E."/>
            <person name="Taketani R.G."/>
            <person name="Silva M.C.P."/>
            <person name="Loureco M.V."/>
            <person name="Andreote F.D."/>
        </authorList>
    </citation>
    <scope>NUCLEOTIDE SEQUENCE [LARGE SCALE GENOMIC DNA]</scope>
    <source>
        <strain evidence="2 3">Hex-1 MGV</strain>
    </source>
</reference>
<evidence type="ECO:0000313" key="2">
    <source>
        <dbReference type="EMBL" id="PQO37584.1"/>
    </source>
</evidence>
<dbReference type="InterPro" id="IPR006528">
    <property type="entry name" value="Phage_head_morphogenesis_dom"/>
</dbReference>